<protein>
    <recommendedName>
        <fullName evidence="2">EamA domain-containing protein</fullName>
    </recommendedName>
</protein>
<dbReference type="PANTHER" id="PTHR22911">
    <property type="entry name" value="ACYL-MALONYL CONDENSING ENZYME-RELATED"/>
    <property type="match status" value="1"/>
</dbReference>
<dbReference type="InterPro" id="IPR037185">
    <property type="entry name" value="EmrE-like"/>
</dbReference>
<feature type="transmembrane region" description="Helical" evidence="1">
    <location>
        <begin position="36"/>
        <end position="55"/>
    </location>
</feature>
<dbReference type="PANTHER" id="PTHR22911:SF137">
    <property type="entry name" value="SOLUTE CARRIER FAMILY 35 MEMBER G2-RELATED"/>
    <property type="match status" value="1"/>
</dbReference>
<gene>
    <name evidence="3" type="ORF">A2397_00085</name>
</gene>
<name>A0A1F4ZZ05_9BACT</name>
<keyword evidence="1" id="KW-0472">Membrane</keyword>
<dbReference type="SUPFAM" id="SSF103481">
    <property type="entry name" value="Multidrug resistance efflux transporter EmrE"/>
    <property type="match status" value="1"/>
</dbReference>
<accession>A0A1F4ZZ05</accession>
<dbReference type="InterPro" id="IPR000620">
    <property type="entry name" value="EamA_dom"/>
</dbReference>
<dbReference type="AlphaFoldDB" id="A0A1F4ZZ05"/>
<keyword evidence="1" id="KW-0812">Transmembrane</keyword>
<dbReference type="EMBL" id="MEXR01000001">
    <property type="protein sequence ID" value="OGD10654.1"/>
    <property type="molecule type" value="Genomic_DNA"/>
</dbReference>
<evidence type="ECO:0000313" key="4">
    <source>
        <dbReference type="Proteomes" id="UP000176424"/>
    </source>
</evidence>
<reference evidence="3 4" key="1">
    <citation type="journal article" date="2016" name="Nat. Commun.">
        <title>Thousands of microbial genomes shed light on interconnected biogeochemical processes in an aquifer system.</title>
        <authorList>
            <person name="Anantharaman K."/>
            <person name="Brown C.T."/>
            <person name="Hug L.A."/>
            <person name="Sharon I."/>
            <person name="Castelle C.J."/>
            <person name="Probst A.J."/>
            <person name="Thomas B.C."/>
            <person name="Singh A."/>
            <person name="Wilkins M.J."/>
            <person name="Karaoz U."/>
            <person name="Brodie E.L."/>
            <person name="Williams K.H."/>
            <person name="Hubbard S.S."/>
            <person name="Banfield J.F."/>
        </authorList>
    </citation>
    <scope>NUCLEOTIDE SEQUENCE [LARGE SCALE GENOMIC DNA]</scope>
</reference>
<keyword evidence="1" id="KW-1133">Transmembrane helix</keyword>
<evidence type="ECO:0000256" key="1">
    <source>
        <dbReference type="SAM" id="Phobius"/>
    </source>
</evidence>
<feature type="transmembrane region" description="Helical" evidence="1">
    <location>
        <begin position="96"/>
        <end position="116"/>
    </location>
</feature>
<evidence type="ECO:0000313" key="3">
    <source>
        <dbReference type="EMBL" id="OGD10654.1"/>
    </source>
</evidence>
<organism evidence="3 4">
    <name type="scientific">Candidatus Amesbacteria bacterium RIFOXYB1_FULL_44_23</name>
    <dbReference type="NCBI Taxonomy" id="1797263"/>
    <lineage>
        <taxon>Bacteria</taxon>
        <taxon>Candidatus Amesiibacteriota</taxon>
    </lineage>
</organism>
<feature type="transmembrane region" description="Helical" evidence="1">
    <location>
        <begin position="122"/>
        <end position="139"/>
    </location>
</feature>
<dbReference type="STRING" id="1797263.A2397_00085"/>
<dbReference type="Gene3D" id="1.10.3730.20">
    <property type="match status" value="1"/>
</dbReference>
<proteinExistence type="predicted"/>
<sequence>MIVMESFKLAMACMVSWGVGSFVAKVATNRIGEKAVVWDVFGYAVAMLIYFAIVYKPGDIVNGDKAGNLLALLAGAIGSGGAIFFYLLLTKRDASSAVPLTALYPVLTAILAFLFLGEKLTIAKGAGIILSGLALYLLSI</sequence>
<feature type="domain" description="EamA" evidence="2">
    <location>
        <begin position="9"/>
        <end position="139"/>
    </location>
</feature>
<evidence type="ECO:0000259" key="2">
    <source>
        <dbReference type="Pfam" id="PF00892"/>
    </source>
</evidence>
<dbReference type="Proteomes" id="UP000176424">
    <property type="component" value="Unassembled WGS sequence"/>
</dbReference>
<dbReference type="Pfam" id="PF00892">
    <property type="entry name" value="EamA"/>
    <property type="match status" value="1"/>
</dbReference>
<comment type="caution">
    <text evidence="3">The sequence shown here is derived from an EMBL/GenBank/DDBJ whole genome shotgun (WGS) entry which is preliminary data.</text>
</comment>
<dbReference type="GO" id="GO:0016020">
    <property type="term" value="C:membrane"/>
    <property type="evidence" value="ECO:0007669"/>
    <property type="project" value="InterPro"/>
</dbReference>
<feature type="transmembrane region" description="Helical" evidence="1">
    <location>
        <begin position="67"/>
        <end position="89"/>
    </location>
</feature>